<evidence type="ECO:0008006" key="4">
    <source>
        <dbReference type="Google" id="ProtNLM"/>
    </source>
</evidence>
<feature type="compositionally biased region" description="Polar residues" evidence="1">
    <location>
        <begin position="18"/>
        <end position="30"/>
    </location>
</feature>
<name>A0ABP1DMI7_9APHY</name>
<evidence type="ECO:0000256" key="1">
    <source>
        <dbReference type="SAM" id="MobiDB-lite"/>
    </source>
</evidence>
<dbReference type="Proteomes" id="UP001497453">
    <property type="component" value="Chromosome 4"/>
</dbReference>
<accession>A0ABP1DMI7</accession>
<organism evidence="2 3">
    <name type="scientific">Somion occarium</name>
    <dbReference type="NCBI Taxonomy" id="3059160"/>
    <lineage>
        <taxon>Eukaryota</taxon>
        <taxon>Fungi</taxon>
        <taxon>Dikarya</taxon>
        <taxon>Basidiomycota</taxon>
        <taxon>Agaricomycotina</taxon>
        <taxon>Agaricomycetes</taxon>
        <taxon>Polyporales</taxon>
        <taxon>Cerrenaceae</taxon>
        <taxon>Somion</taxon>
    </lineage>
</organism>
<dbReference type="EMBL" id="OZ037947">
    <property type="protein sequence ID" value="CAL1707907.1"/>
    <property type="molecule type" value="Genomic_DNA"/>
</dbReference>
<feature type="region of interest" description="Disordered" evidence="1">
    <location>
        <begin position="90"/>
        <end position="109"/>
    </location>
</feature>
<feature type="region of interest" description="Disordered" evidence="1">
    <location>
        <begin position="1"/>
        <end position="35"/>
    </location>
</feature>
<keyword evidence="3" id="KW-1185">Reference proteome</keyword>
<evidence type="ECO:0000313" key="3">
    <source>
        <dbReference type="Proteomes" id="UP001497453"/>
    </source>
</evidence>
<feature type="compositionally biased region" description="Basic and acidic residues" evidence="1">
    <location>
        <begin position="1"/>
        <end position="11"/>
    </location>
</feature>
<evidence type="ECO:0000313" key="2">
    <source>
        <dbReference type="EMBL" id="CAL1707907.1"/>
    </source>
</evidence>
<reference evidence="3" key="1">
    <citation type="submission" date="2024-04" db="EMBL/GenBank/DDBJ databases">
        <authorList>
            <person name="Shaw F."/>
            <person name="Minotto A."/>
        </authorList>
    </citation>
    <scope>NUCLEOTIDE SEQUENCE [LARGE SCALE GENOMIC DNA]</scope>
</reference>
<sequence length="797" mass="90382">MPDHEHEAIHEGDDESPSDTSQRHTISSEIDVSKADEVQERAEVLQTLVNEALRGELDEVMLQSQLAELHTSPEEAQDILDQIVQQRQSNTEQEIISFGRETSDTERNDDQRLRDQADAIAWAVFQGKLDAARKLSVNPGSSNLDALRSLLSLPSSSLSNTGAIPPAVLSGAPFLAKQSKPPADKHIAETLRLRHLYRTEKAADSIIDSLQQHSSLYSSTPLLTNRFLVQSGRMSSQTNILILKFFMDHWSSAMTMKMNQKRFTMIMSWLRRRIVRRRSLFGVKPIGSAYMVLGKAQSNLSICIGTRSFMSIAESSLKSFVPVPMNLTSRSPLIRWFDSFTLMLHSILTIVRNLKYHFCPIFGRLPFQSARSTIRPLFHDLANALSSLAKTGTLGSASLLVSGSGDMTLAPNVEPHIELKTPPIALLPSLTGVEKDELVEASERVSKATEGPRRLAEKRKADESFELPRYRRGYGWANSDKSFISPAAFSSETAPPLPMPPERLINNPEIHTALDFYANDIKVETPFNLPVLERYLENHPNRPLVDSVLWGLRYGFWPLDEGDWNFDEDGIMDNYPADETDMDVIKQFRDKEITAGRWSNPIPTLLPGMKISPMFVNWRDPAKPRIITDHTASGLNDGIPKPEAKVRYDDMHDFGQTLHDIYQQFPDIPFILYKSDVSSAFLNLPAHPIWQLRQIVVVDKNMHIVRRLVFGNRASPRIWCALSGLLCWIAIHHLQISGIFVYMDNFYGWEFANDLVFFHNQLRPRRQVTLLKFWDEISCPYEDKKQLHGSELKIIGF</sequence>
<gene>
    <name evidence="2" type="ORF">GFSPODELE1_LOCUS6593</name>
</gene>
<protein>
    <recommendedName>
        <fullName evidence="4">Reverse transcriptase</fullName>
    </recommendedName>
</protein>
<proteinExistence type="predicted"/>